<keyword evidence="9" id="KW-1185">Reference proteome</keyword>
<accession>A0ABW7CT41</accession>
<dbReference type="RefSeq" id="WP_394150593.1">
    <property type="nucleotide sequence ID" value="NZ_JBGCUC010000093.1"/>
</dbReference>
<comment type="caution">
    <text evidence="8">The sequence shown here is derived from an EMBL/GenBank/DDBJ whole genome shotgun (WGS) entry which is preliminary data.</text>
</comment>
<name>A0ABW7CT41_9GAMM</name>
<dbReference type="EMBL" id="JBGCUC010000093">
    <property type="protein sequence ID" value="MFG6079005.1"/>
    <property type="molecule type" value="Genomic_DNA"/>
</dbReference>
<dbReference type="Proteomes" id="UP001605250">
    <property type="component" value="Unassembled WGS sequence"/>
</dbReference>
<sequence>MIVRPRPNWLRMLFVWRGSVLIKILPQLGVTALVSRIVVIFHGELLHRKITLTTVPFSLVGVALAIFLGFRNNASYDRY</sequence>
<reference evidence="8 9" key="1">
    <citation type="submission" date="2024-07" db="EMBL/GenBank/DDBJ databases">
        <title>Novel bacterial strain Erwinia sp. OPT-41 promoting growth of various crops.</title>
        <authorList>
            <person name="Egorshina A."/>
            <person name="Lukyantsev M.A."/>
            <person name="Golubev S.N."/>
            <person name="Muratova A.Y."/>
            <person name="Bulygina E.A."/>
        </authorList>
    </citation>
    <scope>NUCLEOTIDE SEQUENCE [LARGE SCALE GENOMIC DNA]</scope>
    <source>
        <strain evidence="8 9">OPT-41</strain>
    </source>
</reference>
<comment type="subcellular location">
    <subcellularLocation>
        <location evidence="1">Membrane</location>
        <topology evidence="1">Multi-pass membrane protein</topology>
    </subcellularLocation>
</comment>
<evidence type="ECO:0000313" key="8">
    <source>
        <dbReference type="EMBL" id="MFG6079005.1"/>
    </source>
</evidence>
<keyword evidence="6 7" id="KW-0472">Membrane</keyword>
<evidence type="ECO:0000256" key="6">
    <source>
        <dbReference type="ARBA" id="ARBA00023136"/>
    </source>
</evidence>
<keyword evidence="5" id="KW-0406">Ion transport</keyword>
<gene>
    <name evidence="8" type="ORF">AB3U87_22260</name>
</gene>
<feature type="transmembrane region" description="Helical" evidence="7">
    <location>
        <begin position="20"/>
        <end position="38"/>
    </location>
</feature>
<protein>
    <submittedName>
        <fullName evidence="8">Bestrophin family ion channel</fullName>
    </submittedName>
</protein>
<keyword evidence="2" id="KW-0813">Transport</keyword>
<organism evidence="8 9">
    <name type="scientific">Erwinia plantamica</name>
    <dbReference type="NCBI Taxonomy" id="3237104"/>
    <lineage>
        <taxon>Bacteria</taxon>
        <taxon>Pseudomonadati</taxon>
        <taxon>Pseudomonadota</taxon>
        <taxon>Gammaproteobacteria</taxon>
        <taxon>Enterobacterales</taxon>
        <taxon>Erwiniaceae</taxon>
        <taxon>Erwinia</taxon>
    </lineage>
</organism>
<evidence type="ECO:0000313" key="9">
    <source>
        <dbReference type="Proteomes" id="UP001605250"/>
    </source>
</evidence>
<evidence type="ECO:0000256" key="1">
    <source>
        <dbReference type="ARBA" id="ARBA00004141"/>
    </source>
</evidence>
<evidence type="ECO:0000256" key="7">
    <source>
        <dbReference type="SAM" id="Phobius"/>
    </source>
</evidence>
<evidence type="ECO:0000256" key="3">
    <source>
        <dbReference type="ARBA" id="ARBA00022692"/>
    </source>
</evidence>
<dbReference type="Pfam" id="PF25539">
    <property type="entry name" value="Bestrophin_2"/>
    <property type="match status" value="1"/>
</dbReference>
<proteinExistence type="predicted"/>
<evidence type="ECO:0000256" key="5">
    <source>
        <dbReference type="ARBA" id="ARBA00023065"/>
    </source>
</evidence>
<feature type="transmembrane region" description="Helical" evidence="7">
    <location>
        <begin position="50"/>
        <end position="70"/>
    </location>
</feature>
<evidence type="ECO:0000256" key="4">
    <source>
        <dbReference type="ARBA" id="ARBA00022989"/>
    </source>
</evidence>
<feature type="non-terminal residue" evidence="8">
    <location>
        <position position="79"/>
    </location>
</feature>
<dbReference type="InterPro" id="IPR044669">
    <property type="entry name" value="YneE/VCCN1/2-like"/>
</dbReference>
<keyword evidence="4 7" id="KW-1133">Transmembrane helix</keyword>
<keyword evidence="3 7" id="KW-0812">Transmembrane</keyword>
<evidence type="ECO:0000256" key="2">
    <source>
        <dbReference type="ARBA" id="ARBA00022448"/>
    </source>
</evidence>